<protein>
    <submittedName>
        <fullName evidence="4">Pyrroloquinoline quinone biosynthesis peptide chaperone PqqD</fullName>
    </submittedName>
</protein>
<name>A0AAP9JGZ2_GLUTH</name>
<proteinExistence type="predicted"/>
<evidence type="ECO:0000313" key="5">
    <source>
        <dbReference type="Proteomes" id="UP000323560"/>
    </source>
</evidence>
<reference evidence="4 5" key="1">
    <citation type="submission" date="2019-08" db="EMBL/GenBank/DDBJ databases">
        <title>Gluconobacter frateurii HD924 genome.</title>
        <authorList>
            <person name="Liu Y."/>
            <person name="Zhang P."/>
        </authorList>
    </citation>
    <scope>NUCLEOTIDE SEQUENCE [LARGE SCALE GENOMIC DNA]</scope>
    <source>
        <strain evidence="4 5">HD924</strain>
    </source>
</reference>
<evidence type="ECO:0000313" key="4">
    <source>
        <dbReference type="EMBL" id="QEH95762.1"/>
    </source>
</evidence>
<organism evidence="4 5">
    <name type="scientific">Gluconobacter thailandicus</name>
    <dbReference type="NCBI Taxonomy" id="257438"/>
    <lineage>
        <taxon>Bacteria</taxon>
        <taxon>Pseudomonadati</taxon>
        <taxon>Pseudomonadota</taxon>
        <taxon>Alphaproteobacteria</taxon>
        <taxon>Acetobacterales</taxon>
        <taxon>Acetobacteraceae</taxon>
        <taxon>Gluconobacter</taxon>
    </lineage>
</organism>
<comment type="pathway">
    <text evidence="1">Cofactor biosynthesis; pyrroloquinoline quinone biosynthesis.</text>
</comment>
<gene>
    <name evidence="4" type="primary">pqqD</name>
    <name evidence="4" type="ORF">FXF46_05335</name>
</gene>
<sequence length="91" mass="9951">MSVTEDTVLSFARGHRLQQDRVRDLWLVQAPEKAFIIEGAAPHILGLVDGEQAVGTIIEKLTEQFSAPREVISADVLALLSDLTEKGVLRA</sequence>
<dbReference type="GO" id="GO:0048038">
    <property type="term" value="F:quinone binding"/>
    <property type="evidence" value="ECO:0007669"/>
    <property type="project" value="InterPro"/>
</dbReference>
<dbReference type="InterPro" id="IPR022479">
    <property type="entry name" value="PqqD_bac"/>
</dbReference>
<dbReference type="NCBIfam" id="TIGR03859">
    <property type="entry name" value="PQQ_PqqD"/>
    <property type="match status" value="1"/>
</dbReference>
<evidence type="ECO:0000256" key="3">
    <source>
        <dbReference type="ARBA" id="ARBA00022905"/>
    </source>
</evidence>
<dbReference type="KEGG" id="gti:FXF46_05335"/>
<dbReference type="Pfam" id="PF05402">
    <property type="entry name" value="PqqD"/>
    <property type="match status" value="1"/>
</dbReference>
<dbReference type="EMBL" id="CP043043">
    <property type="protein sequence ID" value="QEH95762.1"/>
    <property type="molecule type" value="Genomic_DNA"/>
</dbReference>
<dbReference type="RefSeq" id="WP_061510788.1">
    <property type="nucleotide sequence ID" value="NZ_CP043043.1"/>
</dbReference>
<dbReference type="GO" id="GO:0018189">
    <property type="term" value="P:pyrroloquinoline quinone biosynthetic process"/>
    <property type="evidence" value="ECO:0007669"/>
    <property type="project" value="UniProtKB-KW"/>
</dbReference>
<dbReference type="Gene3D" id="1.10.10.1150">
    <property type="entry name" value="Coenzyme PQQ synthesis protein D (PqqD)"/>
    <property type="match status" value="1"/>
</dbReference>
<evidence type="ECO:0000256" key="1">
    <source>
        <dbReference type="ARBA" id="ARBA00004886"/>
    </source>
</evidence>
<evidence type="ECO:0000256" key="2">
    <source>
        <dbReference type="ARBA" id="ARBA00011741"/>
    </source>
</evidence>
<dbReference type="AlphaFoldDB" id="A0AAP9JGZ2"/>
<comment type="subunit">
    <text evidence="2">Monomer. Interacts with PqqE.</text>
</comment>
<accession>A0AAP9JGZ2</accession>
<dbReference type="Proteomes" id="UP000323560">
    <property type="component" value="Chromosome"/>
</dbReference>
<keyword evidence="3" id="KW-0884">PQQ biosynthesis</keyword>
<dbReference type="InterPro" id="IPR041881">
    <property type="entry name" value="PqqD_sf"/>
</dbReference>
<dbReference type="InterPro" id="IPR008792">
    <property type="entry name" value="PQQD"/>
</dbReference>